<dbReference type="Proteomes" id="UP001159364">
    <property type="component" value="Linkage Group LG05"/>
</dbReference>
<organism evidence="2 3">
    <name type="scientific">Erythroxylum novogranatense</name>
    <dbReference type="NCBI Taxonomy" id="1862640"/>
    <lineage>
        <taxon>Eukaryota</taxon>
        <taxon>Viridiplantae</taxon>
        <taxon>Streptophyta</taxon>
        <taxon>Embryophyta</taxon>
        <taxon>Tracheophyta</taxon>
        <taxon>Spermatophyta</taxon>
        <taxon>Magnoliopsida</taxon>
        <taxon>eudicotyledons</taxon>
        <taxon>Gunneridae</taxon>
        <taxon>Pentapetalae</taxon>
        <taxon>rosids</taxon>
        <taxon>fabids</taxon>
        <taxon>Malpighiales</taxon>
        <taxon>Erythroxylaceae</taxon>
        <taxon>Erythroxylum</taxon>
    </lineage>
</organism>
<gene>
    <name evidence="2" type="ORF">K2173_014611</name>
</gene>
<keyword evidence="3" id="KW-1185">Reference proteome</keyword>
<evidence type="ECO:0000313" key="3">
    <source>
        <dbReference type="Proteomes" id="UP001159364"/>
    </source>
</evidence>
<dbReference type="AlphaFoldDB" id="A0AAV8TH03"/>
<dbReference type="EMBL" id="JAIWQS010000005">
    <property type="protein sequence ID" value="KAJ8765489.1"/>
    <property type="molecule type" value="Genomic_DNA"/>
</dbReference>
<feature type="compositionally biased region" description="Basic and acidic residues" evidence="1">
    <location>
        <begin position="289"/>
        <end position="298"/>
    </location>
</feature>
<feature type="region of interest" description="Disordered" evidence="1">
    <location>
        <begin position="289"/>
        <end position="342"/>
    </location>
</feature>
<proteinExistence type="predicted"/>
<feature type="region of interest" description="Disordered" evidence="1">
    <location>
        <begin position="1"/>
        <end position="51"/>
    </location>
</feature>
<protein>
    <submittedName>
        <fullName evidence="2">Uncharacterized protein</fullName>
    </submittedName>
</protein>
<reference evidence="2 3" key="1">
    <citation type="submission" date="2021-09" db="EMBL/GenBank/DDBJ databases">
        <title>Genomic insights and catalytic innovation underlie evolution of tropane alkaloids biosynthesis.</title>
        <authorList>
            <person name="Wang Y.-J."/>
            <person name="Tian T."/>
            <person name="Huang J.-P."/>
            <person name="Huang S.-X."/>
        </authorList>
    </citation>
    <scope>NUCLEOTIDE SEQUENCE [LARGE SCALE GENOMIC DNA]</scope>
    <source>
        <strain evidence="2">KIB-2018</strain>
        <tissue evidence="2">Leaf</tissue>
    </source>
</reference>
<feature type="compositionally biased region" description="Basic and acidic residues" evidence="1">
    <location>
        <begin position="1"/>
        <end position="27"/>
    </location>
</feature>
<accession>A0AAV8TH03</accession>
<evidence type="ECO:0000256" key="1">
    <source>
        <dbReference type="SAM" id="MobiDB-lite"/>
    </source>
</evidence>
<sequence length="536" mass="59021">MERKRKEQKVSSGTPDHDDLQNKEEGNHPNVGPVSESNRGESPPPSDNVALLRQQNPSDLQWSYAAPNTGEQHSSYPGRCLTPPSPHSFAVNQWHQLPYLQLNANGHLQPPPLQTASHFWPPHHPGYYLPGMNAPAIYHPLTTMDAHWQIPAAIGDGTSLKSYTQTPNFSYQVCYPYPGFPALPWDPMSWGTHSQQSQPTLPCTLPGAYGNFSAQLSAMHGCSASSGQPSQRGAIRPSAKLSQKHHQLWETQSAENVQLWVAVSKLQSELADHKDHVKRLETKVSSLKEALEASKPHDTGISVPARASKRGRPRRSITSVDGLQSLATQPQTRGRKPTQSKFEHEGRLIYEKVVLNKVGNKENNCITTQQEVGSNILATASNVTLPSFHNQYKEEMASIQMSEVGLKTEDLNNGDTAKLFQQANGINGMNALSSGCLGLRNNGNFRLSSCLISAEGEKDVLNVSSQSFYNNDSVPGNDGRITPDWSFANEDDASEQFEDVLPASKDENDEMGDNTSSDYEETKHAKVEIFGKYGYL</sequence>
<comment type="caution">
    <text evidence="2">The sequence shown here is derived from an EMBL/GenBank/DDBJ whole genome shotgun (WGS) entry which is preliminary data.</text>
</comment>
<feature type="compositionally biased region" description="Polar residues" evidence="1">
    <location>
        <begin position="316"/>
        <end position="332"/>
    </location>
</feature>
<evidence type="ECO:0000313" key="2">
    <source>
        <dbReference type="EMBL" id="KAJ8765489.1"/>
    </source>
</evidence>
<feature type="region of interest" description="Disordered" evidence="1">
    <location>
        <begin position="493"/>
        <end position="521"/>
    </location>
</feature>
<name>A0AAV8TH03_9ROSI</name>